<evidence type="ECO:0000313" key="3">
    <source>
        <dbReference type="EMBL" id="ADZ92573.1"/>
    </source>
</evidence>
<dbReference type="Proteomes" id="UP000001062">
    <property type="component" value="Chromosome"/>
</dbReference>
<dbReference type="InterPro" id="IPR037522">
    <property type="entry name" value="HD_GYP_dom"/>
</dbReference>
<evidence type="ECO:0000259" key="2">
    <source>
        <dbReference type="PROSITE" id="PS51832"/>
    </source>
</evidence>
<dbReference type="eggNOG" id="COG2206">
    <property type="taxonomic scope" value="Bacteria"/>
</dbReference>
<dbReference type="RefSeq" id="WP_013662475.1">
    <property type="nucleotide sequence ID" value="NC_015276.1"/>
</dbReference>
<accession>F2K4T0</accession>
<feature type="compositionally biased region" description="Basic and acidic residues" evidence="1">
    <location>
        <begin position="176"/>
        <end position="190"/>
    </location>
</feature>
<evidence type="ECO:0000313" key="4">
    <source>
        <dbReference type="Proteomes" id="UP000001062"/>
    </source>
</evidence>
<reference evidence="3 4" key="1">
    <citation type="journal article" date="2012" name="Stand. Genomic Sci.">
        <title>Complete genome sequence of the melanogenic marine bacterium Marinomonas mediterranea type strain (MMB-1(T)).</title>
        <authorList>
            <person name="Lucas-Elio P."/>
            <person name="Goodwin L."/>
            <person name="Woyke T."/>
            <person name="Pitluck S."/>
            <person name="Nolan M."/>
            <person name="Kyrpides N.C."/>
            <person name="Detter J.C."/>
            <person name="Copeland A."/>
            <person name="Teshima H."/>
            <person name="Bruce D."/>
            <person name="Detter C."/>
            <person name="Tapia R."/>
            <person name="Han S."/>
            <person name="Land M.L."/>
            <person name="Ivanova N."/>
            <person name="Mikhailova N."/>
            <person name="Johnston A.W."/>
            <person name="Sanchez-Amat A."/>
        </authorList>
    </citation>
    <scope>NUCLEOTIDE SEQUENCE [LARGE SCALE GENOMIC DNA]</scope>
    <source>
        <strain evidence="4">ATCC 700492 / JCM 21426 / NBRC 103028 / MMB-1</strain>
    </source>
</reference>
<dbReference type="Gene3D" id="1.10.3210.10">
    <property type="entry name" value="Hypothetical protein af1432"/>
    <property type="match status" value="1"/>
</dbReference>
<organism evidence="3 4">
    <name type="scientific">Marinomonas mediterranea (strain ATCC 700492 / JCM 21426 / NBRC 103028 / MMB-1)</name>
    <dbReference type="NCBI Taxonomy" id="717774"/>
    <lineage>
        <taxon>Bacteria</taxon>
        <taxon>Pseudomonadati</taxon>
        <taxon>Pseudomonadota</taxon>
        <taxon>Gammaproteobacteria</taxon>
        <taxon>Oceanospirillales</taxon>
        <taxon>Oceanospirillaceae</taxon>
        <taxon>Marinomonas</taxon>
    </lineage>
</organism>
<dbReference type="PROSITE" id="PS51832">
    <property type="entry name" value="HD_GYP"/>
    <property type="match status" value="1"/>
</dbReference>
<feature type="region of interest" description="Disordered" evidence="1">
    <location>
        <begin position="174"/>
        <end position="199"/>
    </location>
</feature>
<dbReference type="HOGENOM" id="CLU_526578_0_0_6"/>
<sequence>MSIEDVDHCFGVDINYGYFDISEILEAIRIKSDVLSDSRVSGLIKKHSKKHQIVHVVMRQVALDELKPLLNDSFLPYDPYFKESSIAGSHRERRYDAEERFLLLCLSIAMGKSVRSIRRLNKRYSSSYLRNMYPKGVSLYRYLRRMLNDHTRDYIMDYKSGKYDESLQESLIDPDDSVKDVKSDNTEGKPLDSVPIQPAPMPTKEKIVRTVPFREEVDSATDLMEEGLQQLQSLFESVRRGDVSDLALLDQLCKKINRSYLRNPYALLVLRHIKSADNYLAQHMMGVAVLSCHMGHELGLSNDYIHAITLGGLLMDIGRSKLPNEMINKTSKLTDAELGLFHKHIDFGQRILSAFERLPKVAYLMLADHHEKPDSTGYPKNKEGTEISIYGKIGAIVDAYDAMTSEQAHKSSMGAIKARQILIKESGVSFDKEIVAVFVKSIGVIPVGSCVQLSNGRIGFVMTLNRKKEPSLVRQVYSLSSSALMAATDMQIDVVDVEVVKEVNPSDFNIQFTRYIF</sequence>
<dbReference type="EMBL" id="CP002583">
    <property type="protein sequence ID" value="ADZ92573.1"/>
    <property type="molecule type" value="Genomic_DNA"/>
</dbReference>
<dbReference type="PANTHER" id="PTHR43155:SF2">
    <property type="entry name" value="CYCLIC DI-GMP PHOSPHODIESTERASE PA4108"/>
    <property type="match status" value="1"/>
</dbReference>
<dbReference type="InterPro" id="IPR003607">
    <property type="entry name" value="HD/PDEase_dom"/>
</dbReference>
<evidence type="ECO:0000256" key="1">
    <source>
        <dbReference type="SAM" id="MobiDB-lite"/>
    </source>
</evidence>
<feature type="domain" description="HD-GYP" evidence="2">
    <location>
        <begin position="258"/>
        <end position="454"/>
    </location>
</feature>
<dbReference type="OrthoDB" id="9816273at2"/>
<dbReference type="PATRIC" id="fig|717774.3.peg.3455"/>
<protein>
    <submittedName>
        <fullName evidence="3">Metal dependent phosphohydrolase</fullName>
    </submittedName>
</protein>
<proteinExistence type="predicted"/>
<dbReference type="GO" id="GO:0008081">
    <property type="term" value="F:phosphoric diester hydrolase activity"/>
    <property type="evidence" value="ECO:0007669"/>
    <property type="project" value="UniProtKB-ARBA"/>
</dbReference>
<dbReference type="KEGG" id="mme:Marme_3357"/>
<dbReference type="PANTHER" id="PTHR43155">
    <property type="entry name" value="CYCLIC DI-GMP PHOSPHODIESTERASE PA4108-RELATED"/>
    <property type="match status" value="1"/>
</dbReference>
<dbReference type="STRING" id="717774.Marme_3357"/>
<dbReference type="Pfam" id="PF13487">
    <property type="entry name" value="HD_5"/>
    <property type="match status" value="1"/>
</dbReference>
<dbReference type="AlphaFoldDB" id="F2K4T0"/>
<name>F2K4T0_MARM1</name>
<keyword evidence="3" id="KW-0378">Hydrolase</keyword>
<gene>
    <name evidence="3" type="ordered locus">Marme_3357</name>
</gene>
<keyword evidence="4" id="KW-1185">Reference proteome</keyword>
<dbReference type="SUPFAM" id="SSF109604">
    <property type="entry name" value="HD-domain/PDEase-like"/>
    <property type="match status" value="1"/>
</dbReference>
<dbReference type="CDD" id="cd00077">
    <property type="entry name" value="HDc"/>
    <property type="match status" value="1"/>
</dbReference>